<dbReference type="Pfam" id="PF01276">
    <property type="entry name" value="OKR_DC_1"/>
    <property type="match status" value="1"/>
</dbReference>
<dbReference type="Proteomes" id="UP000091979">
    <property type="component" value="Unassembled WGS sequence"/>
</dbReference>
<dbReference type="InterPro" id="IPR015422">
    <property type="entry name" value="PyrdxlP-dep_Trfase_small"/>
</dbReference>
<dbReference type="Gene3D" id="3.90.1150.10">
    <property type="entry name" value="Aspartate Aminotransferase, domain 1"/>
    <property type="match status" value="1"/>
</dbReference>
<dbReference type="CDD" id="cd00615">
    <property type="entry name" value="Orn_deC_like"/>
    <property type="match status" value="1"/>
</dbReference>
<reference evidence="7 8" key="1">
    <citation type="submission" date="2015-01" db="EMBL/GenBank/DDBJ databases">
        <title>Desulfovibrio sp. JC271 draft genome sequence.</title>
        <authorList>
            <person name="Shivani Y."/>
            <person name="Subhash Y."/>
            <person name="Sasikala C."/>
            <person name="Ramana C.V."/>
        </authorList>
    </citation>
    <scope>NUCLEOTIDE SEQUENCE [LARGE SCALE GENOMIC DNA]</scope>
    <source>
        <strain evidence="7 8">JC271</strain>
    </source>
</reference>
<dbReference type="InterPro" id="IPR015421">
    <property type="entry name" value="PyrdxlP-dep_Trfase_major"/>
</dbReference>
<dbReference type="SUPFAM" id="SSF53383">
    <property type="entry name" value="PLP-dependent transferases"/>
    <property type="match status" value="1"/>
</dbReference>
<dbReference type="Gene3D" id="3.40.50.2300">
    <property type="match status" value="1"/>
</dbReference>
<dbReference type="GO" id="GO:0006527">
    <property type="term" value="P:L-arginine catabolic process"/>
    <property type="evidence" value="ECO:0007669"/>
    <property type="project" value="TreeGrafter"/>
</dbReference>
<dbReference type="PANTHER" id="PTHR45229">
    <property type="entry name" value="CONSTITUTIVE ORNITHINE DECARBOXYLASE"/>
    <property type="match status" value="1"/>
</dbReference>
<dbReference type="EMBL" id="JXMS01000002">
    <property type="protein sequence ID" value="OBQ56880.1"/>
    <property type="molecule type" value="Genomic_DNA"/>
</dbReference>
<dbReference type="PATRIC" id="fig|1560234.3.peg.1314"/>
<keyword evidence="4 7" id="KW-0456">Lyase</keyword>
<dbReference type="Pfam" id="PF03709">
    <property type="entry name" value="OKR_DC_1_N"/>
    <property type="match status" value="1"/>
</dbReference>
<gene>
    <name evidence="7" type="ORF">SP90_02160</name>
</gene>
<evidence type="ECO:0000256" key="3">
    <source>
        <dbReference type="ARBA" id="ARBA00022898"/>
    </source>
</evidence>
<name>A0A1B7XMY3_9BACT</name>
<keyword evidence="8" id="KW-1185">Reference proteome</keyword>
<evidence type="ECO:0000256" key="5">
    <source>
        <dbReference type="PIRSR" id="PIRSR009393-1"/>
    </source>
</evidence>
<dbReference type="Gene3D" id="3.90.100.10">
    <property type="entry name" value="Orn/Lys/Arg decarboxylase, C-terminal domain"/>
    <property type="match status" value="1"/>
</dbReference>
<dbReference type="AlphaFoldDB" id="A0A1B7XMY3"/>
<accession>A0A1B7XMY3</accession>
<comment type="similarity">
    <text evidence="1">Belongs to the Orn/Lys/Arg decarboxylase class-I family.</text>
</comment>
<proteinExistence type="inferred from homology"/>
<comment type="caution">
    <text evidence="7">The sequence shown here is derived from an EMBL/GenBank/DDBJ whole genome shotgun (WGS) entry which is preliminary data.</text>
</comment>
<dbReference type="InterPro" id="IPR000310">
    <property type="entry name" value="Orn/Lys/Arg_deCO2ase_major_dom"/>
</dbReference>
<sequence length="775" mass="87486">MAVSDFHVLLAEDEVTQAQTYVNNAVHRLVGELGKQNVRVTRSYSFCDAHIILQANTPVDCLLLSANMHNENDQEYQQAEQLIRKLHSRQANVPVFLIAEREKTTRAMSSHLMEMVDEFVWIVEDTADFIAGRIEAAIRRYRNQMLPPLMDALMQYGALKEYSWAAPGHQGGIGFTKSAVGRVFFDYYGENLFRTDMGIERASLGSLLDHTGAFGDSERYAACVFGAHHSYNVVVGSSGSNRTIMQSCMSQDDVVIIDRNCHKSIEQGLILTGAIPVYMIPTRNRYGIIGPIHAADMEPDVIKKSVEESSLVKRMNGRCSPCEPVYAVVTNCTYDGLCYNAKKAKDRLEQSADIIHFDEAWYGYARFNGMYADHFAMNGNPADHEGATVFATHSTHKLLNGLSQSSFIHIREGRRKIDPAMFNQAYMMHSTTSPLYSIVASNDITSAMMSGESGESLTQEVIQEAVDFRRAVARLWREHANHKDWFFKPWNPEYVEVSEQGEKEWVLFEDAPVDALTTDQSCWRLKPDETWHGFDLDEDNWCMLDPIKVSILTPGMGDDGKLLPEGVPAALVTEYLTRFGIVPTRTTDFQIMFLFSMGITRGKWGTLLNTLIRFKEHYDAGDTVRHVLPELYDDNPQAYEGVTLKALGERMFAFLKKSEMHVALDKAYTSRFSALMTPREAYEKIVQQEVELVPSDKLGNRIAANSLLPYPPGIPMIMSGEAFGAQDSCPAIQYLQHLEDWDNAFPGFEHVTEGAEVKDGKYHVLCVNNRRRRKQ</sequence>
<dbReference type="EC" id="4.1.1.19" evidence="7"/>
<evidence type="ECO:0000256" key="4">
    <source>
        <dbReference type="ARBA" id="ARBA00023239"/>
    </source>
</evidence>
<dbReference type="InterPro" id="IPR036633">
    <property type="entry name" value="Prn/Lys/Arg_de-COase_C_sf"/>
</dbReference>
<dbReference type="InterPro" id="IPR008286">
    <property type="entry name" value="Prn/Lys/Arg_de-COase_C"/>
</dbReference>
<dbReference type="STRING" id="1560234.SP90_02160"/>
<dbReference type="PROSITE" id="PS00703">
    <property type="entry name" value="OKR_DC_1"/>
    <property type="match status" value="1"/>
</dbReference>
<organism evidence="7 8">
    <name type="scientific">Halodesulfovibrio spirochaetisodalis</name>
    <dbReference type="NCBI Taxonomy" id="1560234"/>
    <lineage>
        <taxon>Bacteria</taxon>
        <taxon>Pseudomonadati</taxon>
        <taxon>Thermodesulfobacteriota</taxon>
        <taxon>Desulfovibrionia</taxon>
        <taxon>Desulfovibrionales</taxon>
        <taxon>Desulfovibrionaceae</taxon>
        <taxon>Halodesulfovibrio</taxon>
    </lineage>
</organism>
<dbReference type="Gene3D" id="3.40.640.10">
    <property type="entry name" value="Type I PLP-dependent aspartate aminotransferase-like (Major domain)"/>
    <property type="match status" value="1"/>
</dbReference>
<keyword evidence="3 5" id="KW-0663">Pyridoxal phosphate</keyword>
<evidence type="ECO:0000313" key="7">
    <source>
        <dbReference type="EMBL" id="OBQ56880.1"/>
    </source>
</evidence>
<evidence type="ECO:0000256" key="1">
    <source>
        <dbReference type="ARBA" id="ARBA00010671"/>
    </source>
</evidence>
<evidence type="ECO:0000259" key="6">
    <source>
        <dbReference type="PROSITE" id="PS00703"/>
    </source>
</evidence>
<feature type="modified residue" description="N6-(pyridoxal phosphate)lysine" evidence="5">
    <location>
        <position position="397"/>
    </location>
</feature>
<evidence type="ECO:0000313" key="8">
    <source>
        <dbReference type="Proteomes" id="UP000091979"/>
    </source>
</evidence>
<dbReference type="Pfam" id="PF03711">
    <property type="entry name" value="OKR_DC_1_C"/>
    <property type="match status" value="1"/>
</dbReference>
<dbReference type="InterPro" id="IPR015424">
    <property type="entry name" value="PyrdxlP-dep_Trfase"/>
</dbReference>
<dbReference type="GO" id="GO:0030170">
    <property type="term" value="F:pyridoxal phosphate binding"/>
    <property type="evidence" value="ECO:0007669"/>
    <property type="project" value="TreeGrafter"/>
</dbReference>
<protein>
    <submittedName>
        <fullName evidence="7">Arginine decarboxylase</fullName>
        <ecNumber evidence="7">4.1.1.19</ecNumber>
    </submittedName>
</protein>
<dbReference type="OrthoDB" id="9761189at2"/>
<dbReference type="InterPro" id="IPR005308">
    <property type="entry name" value="OKR_de-COase_N"/>
</dbReference>
<dbReference type="FunFam" id="3.40.640.10:FF:000008">
    <property type="entry name" value="Lysine decarboxylase, inducible"/>
    <property type="match status" value="1"/>
</dbReference>
<dbReference type="SUPFAM" id="SSF55904">
    <property type="entry name" value="Ornithine decarboxylase C-terminal domain"/>
    <property type="match status" value="1"/>
</dbReference>
<dbReference type="InterPro" id="IPR011193">
    <property type="entry name" value="Orn/lys/arg_de-COase"/>
</dbReference>
<keyword evidence="2" id="KW-0210">Decarboxylase</keyword>
<dbReference type="PANTHER" id="PTHR45229:SF3">
    <property type="entry name" value="BIODEGRADATIVE ARGININE DECARBOXYLASE"/>
    <property type="match status" value="1"/>
</dbReference>
<dbReference type="GO" id="GO:0008792">
    <property type="term" value="F:arginine decarboxylase activity"/>
    <property type="evidence" value="ECO:0007669"/>
    <property type="project" value="UniProtKB-EC"/>
</dbReference>
<dbReference type="PIRSF" id="PIRSF009393">
    <property type="entry name" value="Orn_decarb"/>
    <property type="match status" value="1"/>
</dbReference>
<dbReference type="NCBIfam" id="NF011603">
    <property type="entry name" value="PRK15029.1"/>
    <property type="match status" value="1"/>
</dbReference>
<feature type="domain" description="Orn/Lys/Arg decarboxylases family 1 pyridoxal-P attachment site" evidence="6">
    <location>
        <begin position="392"/>
        <end position="406"/>
    </location>
</feature>
<dbReference type="GO" id="GO:0005829">
    <property type="term" value="C:cytosol"/>
    <property type="evidence" value="ECO:0007669"/>
    <property type="project" value="TreeGrafter"/>
</dbReference>
<evidence type="ECO:0000256" key="2">
    <source>
        <dbReference type="ARBA" id="ARBA00022793"/>
    </source>
</evidence>
<dbReference type="RefSeq" id="WP_066852075.1">
    <property type="nucleotide sequence ID" value="NZ_JXMS01000002.1"/>
</dbReference>